<comment type="activity regulation">
    <text evidence="12">Na(+) is not transported, but it plays an essential structural role and its presence is essential for fluoride channel function.</text>
</comment>
<evidence type="ECO:0000256" key="11">
    <source>
        <dbReference type="ARBA" id="ARBA00035585"/>
    </source>
</evidence>
<keyword evidence="9 12" id="KW-0407">Ion channel</keyword>
<protein>
    <recommendedName>
        <fullName evidence="12">Fluoride-specific ion channel FluC</fullName>
    </recommendedName>
</protein>
<gene>
    <name evidence="12" type="primary">fluC</name>
    <name evidence="12" type="synonym">crcB</name>
    <name evidence="13" type="ORF">V6R86_04645</name>
</gene>
<evidence type="ECO:0000256" key="7">
    <source>
        <dbReference type="ARBA" id="ARBA00023065"/>
    </source>
</evidence>
<feature type="transmembrane region" description="Helical" evidence="12">
    <location>
        <begin position="25"/>
        <end position="45"/>
    </location>
</feature>
<dbReference type="InterPro" id="IPR003691">
    <property type="entry name" value="FluC"/>
</dbReference>
<proteinExistence type="inferred from homology"/>
<keyword evidence="5 12" id="KW-1133">Transmembrane helix</keyword>
<evidence type="ECO:0000256" key="8">
    <source>
        <dbReference type="ARBA" id="ARBA00023136"/>
    </source>
</evidence>
<evidence type="ECO:0000256" key="4">
    <source>
        <dbReference type="ARBA" id="ARBA00022692"/>
    </source>
</evidence>
<evidence type="ECO:0000256" key="5">
    <source>
        <dbReference type="ARBA" id="ARBA00022989"/>
    </source>
</evidence>
<evidence type="ECO:0000256" key="12">
    <source>
        <dbReference type="HAMAP-Rule" id="MF_00454"/>
    </source>
</evidence>
<sequence>MLVFVGGGSGALLRWLLGGLVPTPWGILAVNILGCLGMGLLAGWLGRSGGPEQARLLLGVGLLGGFTTMSAFALDTVTLWSRAPLTALAYAGLTIAGSLAGLAIGLTLAR</sequence>
<comment type="catalytic activity">
    <reaction evidence="11">
        <text>fluoride(in) = fluoride(out)</text>
        <dbReference type="Rhea" id="RHEA:76159"/>
        <dbReference type="ChEBI" id="CHEBI:17051"/>
    </reaction>
    <physiologicalReaction direction="left-to-right" evidence="11">
        <dbReference type="Rhea" id="RHEA:76160"/>
    </physiologicalReaction>
</comment>
<evidence type="ECO:0000256" key="9">
    <source>
        <dbReference type="ARBA" id="ARBA00023303"/>
    </source>
</evidence>
<keyword evidence="2 12" id="KW-1003">Cell membrane</keyword>
<feature type="binding site" evidence="12">
    <location>
        <position position="67"/>
    </location>
    <ligand>
        <name>Na(+)</name>
        <dbReference type="ChEBI" id="CHEBI:29101"/>
        <note>structural</note>
    </ligand>
</feature>
<evidence type="ECO:0000256" key="6">
    <source>
        <dbReference type="ARBA" id="ARBA00023053"/>
    </source>
</evidence>
<keyword evidence="12" id="KW-0813">Transport</keyword>
<evidence type="ECO:0000313" key="14">
    <source>
        <dbReference type="Proteomes" id="UP001382935"/>
    </source>
</evidence>
<accession>A0ABZ2G2L4</accession>
<comment type="function">
    <text evidence="12">Fluoride-specific ion channel. Important for reducing fluoride concentration in the cell, thus reducing its toxicity.</text>
</comment>
<comment type="similarity">
    <text evidence="10 12">Belongs to the fluoride channel Fluc/FEX (TC 1.A.43) family.</text>
</comment>
<feature type="transmembrane region" description="Helical" evidence="12">
    <location>
        <begin position="57"/>
        <end position="81"/>
    </location>
</feature>
<evidence type="ECO:0000256" key="1">
    <source>
        <dbReference type="ARBA" id="ARBA00004651"/>
    </source>
</evidence>
<dbReference type="RefSeq" id="WP_338502545.1">
    <property type="nucleotide sequence ID" value="NZ_CP145607.1"/>
</dbReference>
<evidence type="ECO:0000256" key="10">
    <source>
        <dbReference type="ARBA" id="ARBA00035120"/>
    </source>
</evidence>
<evidence type="ECO:0000313" key="13">
    <source>
        <dbReference type="EMBL" id="WWM69991.1"/>
    </source>
</evidence>
<dbReference type="Pfam" id="PF02537">
    <property type="entry name" value="CRCB"/>
    <property type="match status" value="1"/>
</dbReference>
<keyword evidence="6 12" id="KW-0915">Sodium</keyword>
<dbReference type="PANTHER" id="PTHR28259">
    <property type="entry name" value="FLUORIDE EXPORT PROTEIN 1-RELATED"/>
    <property type="match status" value="1"/>
</dbReference>
<keyword evidence="3" id="KW-0997">Cell inner membrane</keyword>
<dbReference type="EMBL" id="CP145607">
    <property type="protein sequence ID" value="WWM69991.1"/>
    <property type="molecule type" value="Genomic_DNA"/>
</dbReference>
<dbReference type="PANTHER" id="PTHR28259:SF1">
    <property type="entry name" value="FLUORIDE EXPORT PROTEIN 1-RELATED"/>
    <property type="match status" value="1"/>
</dbReference>
<keyword evidence="7 12" id="KW-0406">Ion transport</keyword>
<keyword evidence="12" id="KW-0479">Metal-binding</keyword>
<keyword evidence="14" id="KW-1185">Reference proteome</keyword>
<dbReference type="HAMAP" id="MF_00454">
    <property type="entry name" value="FluC"/>
    <property type="match status" value="1"/>
</dbReference>
<dbReference type="Proteomes" id="UP001382935">
    <property type="component" value="Chromosome"/>
</dbReference>
<reference evidence="13 14" key="1">
    <citation type="submission" date="2024-02" db="EMBL/GenBank/DDBJ databases">
        <title>Full genome sequence of Sphingomonas kaistensis.</title>
        <authorList>
            <person name="Poletto B.L."/>
            <person name="Silva G."/>
            <person name="Galante D."/>
            <person name="Campos K.R."/>
            <person name="Santos M.B.N."/>
            <person name="Sacchi C.T."/>
        </authorList>
    </citation>
    <scope>NUCLEOTIDE SEQUENCE [LARGE SCALE GENOMIC DNA]</scope>
    <source>
        <strain evidence="13 14">MA4R</strain>
    </source>
</reference>
<feature type="transmembrane region" description="Helical" evidence="12">
    <location>
        <begin position="87"/>
        <end position="109"/>
    </location>
</feature>
<feature type="binding site" evidence="12">
    <location>
        <position position="64"/>
    </location>
    <ligand>
        <name>Na(+)</name>
        <dbReference type="ChEBI" id="CHEBI:29101"/>
        <note>structural</note>
    </ligand>
</feature>
<evidence type="ECO:0000256" key="3">
    <source>
        <dbReference type="ARBA" id="ARBA00022519"/>
    </source>
</evidence>
<organism evidence="13 14">
    <name type="scientific">Sphingomonas kaistensis</name>
    <dbReference type="NCBI Taxonomy" id="298708"/>
    <lineage>
        <taxon>Bacteria</taxon>
        <taxon>Pseudomonadati</taxon>
        <taxon>Pseudomonadota</taxon>
        <taxon>Alphaproteobacteria</taxon>
        <taxon>Sphingomonadales</taxon>
        <taxon>Sphingomonadaceae</taxon>
        <taxon>Sphingomonas</taxon>
    </lineage>
</organism>
<name>A0ABZ2G2L4_9SPHN</name>
<keyword evidence="8 12" id="KW-0472">Membrane</keyword>
<evidence type="ECO:0000256" key="2">
    <source>
        <dbReference type="ARBA" id="ARBA00022475"/>
    </source>
</evidence>
<comment type="subcellular location">
    <subcellularLocation>
        <location evidence="1 12">Cell membrane</location>
        <topology evidence="1 12">Multi-pass membrane protein</topology>
    </subcellularLocation>
</comment>
<keyword evidence="4 12" id="KW-0812">Transmembrane</keyword>